<evidence type="ECO:0000256" key="1">
    <source>
        <dbReference type="ARBA" id="ARBA00004141"/>
    </source>
</evidence>
<feature type="transmembrane region" description="Helical" evidence="5">
    <location>
        <begin position="28"/>
        <end position="49"/>
    </location>
</feature>
<feature type="region of interest" description="Disordered" evidence="6">
    <location>
        <begin position="1"/>
        <end position="20"/>
    </location>
</feature>
<feature type="transmembrane region" description="Helical" evidence="5">
    <location>
        <begin position="194"/>
        <end position="226"/>
    </location>
</feature>
<organism evidence="7 8">
    <name type="scientific">Novipirellula caenicola</name>
    <dbReference type="NCBI Taxonomy" id="1536901"/>
    <lineage>
        <taxon>Bacteria</taxon>
        <taxon>Pseudomonadati</taxon>
        <taxon>Planctomycetota</taxon>
        <taxon>Planctomycetia</taxon>
        <taxon>Pirellulales</taxon>
        <taxon>Pirellulaceae</taxon>
        <taxon>Novipirellula</taxon>
    </lineage>
</organism>
<feature type="transmembrane region" description="Helical" evidence="5">
    <location>
        <begin position="300"/>
        <end position="316"/>
    </location>
</feature>
<dbReference type="EMBL" id="BAABRO010000005">
    <property type="protein sequence ID" value="GAA5507400.1"/>
    <property type="molecule type" value="Genomic_DNA"/>
</dbReference>
<feature type="transmembrane region" description="Helical" evidence="5">
    <location>
        <begin position="154"/>
        <end position="173"/>
    </location>
</feature>
<evidence type="ECO:0000256" key="5">
    <source>
        <dbReference type="RuleBase" id="RU363041"/>
    </source>
</evidence>
<feature type="transmembrane region" description="Helical" evidence="5">
    <location>
        <begin position="323"/>
        <end position="345"/>
    </location>
</feature>
<keyword evidence="2 5" id="KW-0812">Transmembrane</keyword>
<reference evidence="7 8" key="1">
    <citation type="submission" date="2024-02" db="EMBL/GenBank/DDBJ databases">
        <title>Rhodopirellula caenicola NBRC 110016.</title>
        <authorList>
            <person name="Ichikawa N."/>
            <person name="Katano-Makiyama Y."/>
            <person name="Hidaka K."/>
        </authorList>
    </citation>
    <scope>NUCLEOTIDE SEQUENCE [LARGE SCALE GENOMIC DNA]</scope>
    <source>
        <strain evidence="7 8">NBRC 110016</strain>
    </source>
</reference>
<feature type="transmembrane region" description="Helical" evidence="5">
    <location>
        <begin position="97"/>
        <end position="119"/>
    </location>
</feature>
<dbReference type="PANTHER" id="PTHR31154:SF4">
    <property type="entry name" value="MEMBRANE TRANSPORTER PROTEIN"/>
    <property type="match status" value="1"/>
</dbReference>
<comment type="similarity">
    <text evidence="5">Belongs to the 4-toluene sulfonate uptake permease (TSUP) (TC 2.A.102) family.</text>
</comment>
<evidence type="ECO:0000256" key="3">
    <source>
        <dbReference type="ARBA" id="ARBA00022989"/>
    </source>
</evidence>
<dbReference type="PANTHER" id="PTHR31154">
    <property type="entry name" value="MEMBRANE TRANSPORTER PROTEIN"/>
    <property type="match status" value="1"/>
</dbReference>
<feature type="transmembrane region" description="Helical" evidence="5">
    <location>
        <begin position="61"/>
        <end position="91"/>
    </location>
</feature>
<dbReference type="RefSeq" id="WP_345684265.1">
    <property type="nucleotide sequence ID" value="NZ_BAABRO010000005.1"/>
</dbReference>
<protein>
    <recommendedName>
        <fullName evidence="5">Probable membrane transporter protein</fullName>
    </recommendedName>
</protein>
<dbReference type="Proteomes" id="UP001416858">
    <property type="component" value="Unassembled WGS sequence"/>
</dbReference>
<feature type="transmembrane region" description="Helical" evidence="5">
    <location>
        <begin position="131"/>
        <end position="148"/>
    </location>
</feature>
<evidence type="ECO:0000313" key="7">
    <source>
        <dbReference type="EMBL" id="GAA5507400.1"/>
    </source>
</evidence>
<evidence type="ECO:0000313" key="8">
    <source>
        <dbReference type="Proteomes" id="UP001416858"/>
    </source>
</evidence>
<feature type="transmembrane region" description="Helical" evidence="5">
    <location>
        <begin position="270"/>
        <end position="294"/>
    </location>
</feature>
<comment type="caution">
    <text evidence="7">The sequence shown here is derived from an EMBL/GenBank/DDBJ whole genome shotgun (WGS) entry which is preliminary data.</text>
</comment>
<dbReference type="InterPro" id="IPR002781">
    <property type="entry name" value="TM_pro_TauE-like"/>
</dbReference>
<keyword evidence="3 5" id="KW-1133">Transmembrane helix</keyword>
<evidence type="ECO:0000256" key="2">
    <source>
        <dbReference type="ARBA" id="ARBA00022692"/>
    </source>
</evidence>
<proteinExistence type="inferred from homology"/>
<sequence length="372" mass="39961">MTNDTSALRMEDSGQTDSRGSRNPLLRMWPFAVWLAVFYTAWLLIVTLGDHWQTVQSHWPIALAMSFGSYIAGSTPMGGGSIGFPVLVLFFELPGALGRNFGLAVQSIGMVSASIYIFSARRPLDRGLLRPALLGTLVGTPLGAALVAPFVPDLWVKLTFAIVWCSFGIMHLMKLNELVNAKGESERWRAWDRPIGLAIGFTGGVESSITGVGIDMMVYAILVLLYRADLKISIPTSVVLMAFASVVGTAANVVLSRIHPGLYYMDPEVFANWLAAAPVVALGAPFGAIVVNLISRKPTLILVSTLCILQFVWTIVQEQVSGLALLGAIVAVLAVNAGFHLLYYWGRGESALGEPLAEAMQPVVIDLGGEEA</sequence>
<comment type="caution">
    <text evidence="5">Lacks conserved residue(s) required for the propagation of feature annotation.</text>
</comment>
<name>A0ABP9VS01_9BACT</name>
<keyword evidence="4 5" id="KW-0472">Membrane</keyword>
<evidence type="ECO:0000256" key="4">
    <source>
        <dbReference type="ARBA" id="ARBA00023136"/>
    </source>
</evidence>
<keyword evidence="5" id="KW-1003">Cell membrane</keyword>
<accession>A0ABP9VS01</accession>
<feature type="transmembrane region" description="Helical" evidence="5">
    <location>
        <begin position="238"/>
        <end position="258"/>
    </location>
</feature>
<gene>
    <name evidence="7" type="ORF">Rcae01_02856</name>
</gene>
<comment type="subcellular location">
    <subcellularLocation>
        <location evidence="5">Cell membrane</location>
        <topology evidence="5">Multi-pass membrane protein</topology>
    </subcellularLocation>
    <subcellularLocation>
        <location evidence="1">Membrane</location>
        <topology evidence="1">Multi-pass membrane protein</topology>
    </subcellularLocation>
</comment>
<keyword evidence="8" id="KW-1185">Reference proteome</keyword>
<dbReference type="Pfam" id="PF01925">
    <property type="entry name" value="TauE"/>
    <property type="match status" value="1"/>
</dbReference>
<evidence type="ECO:0000256" key="6">
    <source>
        <dbReference type="SAM" id="MobiDB-lite"/>
    </source>
</evidence>